<organism evidence="1">
    <name type="scientific">marine metagenome</name>
    <dbReference type="NCBI Taxonomy" id="408172"/>
    <lineage>
        <taxon>unclassified sequences</taxon>
        <taxon>metagenomes</taxon>
        <taxon>ecological metagenomes</taxon>
    </lineage>
</organism>
<dbReference type="PANTHER" id="PTHR38588">
    <property type="entry name" value="BLL0334 PROTEIN"/>
    <property type="match status" value="1"/>
</dbReference>
<evidence type="ECO:0008006" key="2">
    <source>
        <dbReference type="Google" id="ProtNLM"/>
    </source>
</evidence>
<proteinExistence type="predicted"/>
<dbReference type="PANTHER" id="PTHR38588:SF1">
    <property type="entry name" value="BLL0334 PROTEIN"/>
    <property type="match status" value="1"/>
</dbReference>
<dbReference type="AlphaFoldDB" id="A0A382DM61"/>
<protein>
    <recommendedName>
        <fullName evidence="2">Carbon monoxide dehydrogenase</fullName>
    </recommendedName>
</protein>
<reference evidence="1" key="1">
    <citation type="submission" date="2018-05" db="EMBL/GenBank/DDBJ databases">
        <authorList>
            <person name="Lanie J.A."/>
            <person name="Ng W.-L."/>
            <person name="Kazmierczak K.M."/>
            <person name="Andrzejewski T.M."/>
            <person name="Davidsen T.M."/>
            <person name="Wayne K.J."/>
            <person name="Tettelin H."/>
            <person name="Glass J.I."/>
            <person name="Rusch D."/>
            <person name="Podicherti R."/>
            <person name="Tsui H.-C.T."/>
            <person name="Winkler M.E."/>
        </authorList>
    </citation>
    <scope>NUCLEOTIDE SEQUENCE</scope>
</reference>
<dbReference type="InterPro" id="IPR010419">
    <property type="entry name" value="CO_DH_gsu"/>
</dbReference>
<dbReference type="CDD" id="cd07823">
    <property type="entry name" value="SRPBCC_5"/>
    <property type="match status" value="1"/>
</dbReference>
<name>A0A382DM61_9ZZZZ</name>
<dbReference type="InterPro" id="IPR023393">
    <property type="entry name" value="START-like_dom_sf"/>
</dbReference>
<sequence length="213" mass="23588">MAVNQYDRRQEEWKNTMELENCFEVDLPPEKAWAVLLDIDRVATCMPGAELIEIVDELTYRGKVSVRLGPVALNFNGTIVFEEMDAEGKRAQVKAEGTDTKGRGGAAATVVFRLKPAGVRSKIIVKTDLNLSGSIAQYGRSAGLIQSIAGQLIQQFSDNLQAELSRIVEGLYSSKTPAMPDVKSVPLFLVFGTILKNWLTRLFGRAYQFICKK</sequence>
<dbReference type="SUPFAM" id="SSF55961">
    <property type="entry name" value="Bet v1-like"/>
    <property type="match status" value="1"/>
</dbReference>
<gene>
    <name evidence="1" type="ORF">METZ01_LOCUS192322</name>
</gene>
<evidence type="ECO:0000313" key="1">
    <source>
        <dbReference type="EMBL" id="SVB39468.1"/>
    </source>
</evidence>
<dbReference type="EMBL" id="UINC01040084">
    <property type="protein sequence ID" value="SVB39468.1"/>
    <property type="molecule type" value="Genomic_DNA"/>
</dbReference>
<dbReference type="Gene3D" id="3.30.530.20">
    <property type="match status" value="1"/>
</dbReference>
<accession>A0A382DM61</accession>
<dbReference type="Pfam" id="PF06240">
    <property type="entry name" value="COXG"/>
    <property type="match status" value="1"/>
</dbReference>